<feature type="chain" id="PRO_5015701497" evidence="2">
    <location>
        <begin position="21"/>
        <end position="292"/>
    </location>
</feature>
<dbReference type="OrthoDB" id="9794725at2"/>
<protein>
    <submittedName>
        <fullName evidence="4">Endo-1,4-beta-xylanase</fullName>
        <ecNumber evidence="4">3.2.1.8</ecNumber>
    </submittedName>
</protein>
<gene>
    <name evidence="4" type="ORF">HME7025_02574</name>
</gene>
<evidence type="ECO:0000313" key="5">
    <source>
        <dbReference type="Proteomes" id="UP000245468"/>
    </source>
</evidence>
<keyword evidence="4" id="KW-0858">Xylan degradation</keyword>
<dbReference type="Gene3D" id="3.40.50.1820">
    <property type="entry name" value="alpha/beta hydrolase"/>
    <property type="match status" value="1"/>
</dbReference>
<dbReference type="Pfam" id="PF07859">
    <property type="entry name" value="Abhydrolase_3"/>
    <property type="match status" value="1"/>
</dbReference>
<evidence type="ECO:0000313" key="4">
    <source>
        <dbReference type="EMBL" id="AWL10414.1"/>
    </source>
</evidence>
<feature type="signal peptide" evidence="2">
    <location>
        <begin position="1"/>
        <end position="20"/>
    </location>
</feature>
<sequence length="292" mass="32573">MKRILSLCLCFSLGANFAFSQERIALYSGKAPGSESWDWKETESSTNGFNTRLVYNVVEPSITAYFPEKSKANGTSVIVAPGGAFHILSIDSEGIEVAKWLNQRGITAFVLKYRVVHILSNDPVKELSTKMQDFNKLDEINAPVIKLATQDGLKAMEYVRNHASDWGLNPQKIGFMGFSAGGTLTMSVLQTASDANRPNFVAPIYLYKKAVLGSQIPSNRIPIFIAAASDDNLGLATHSVDLYLEWLKAKQPAELHMYVKGGHGFGMRKMNTPSDYWTMDFEHWLHFHQYIP</sequence>
<reference evidence="5" key="1">
    <citation type="submission" date="2018-05" db="EMBL/GenBank/DDBJ databases">
        <title>Pseudarcicella sp. HME7025 Genome sequencing and assembly.</title>
        <authorList>
            <person name="Kim H."/>
            <person name="Kang H."/>
            <person name="Joh K."/>
        </authorList>
    </citation>
    <scope>NUCLEOTIDE SEQUENCE [LARGE SCALE GENOMIC DNA]</scope>
    <source>
        <strain evidence="5">HME7025</strain>
    </source>
</reference>
<dbReference type="GO" id="GO:0045493">
    <property type="term" value="P:xylan catabolic process"/>
    <property type="evidence" value="ECO:0007669"/>
    <property type="project" value="UniProtKB-KW"/>
</dbReference>
<dbReference type="KEGG" id="psez:HME7025_02574"/>
<dbReference type="GO" id="GO:0031176">
    <property type="term" value="F:endo-1,4-beta-xylanase activity"/>
    <property type="evidence" value="ECO:0007669"/>
    <property type="project" value="UniProtKB-EC"/>
</dbReference>
<dbReference type="EC" id="3.2.1.8" evidence="4"/>
<dbReference type="InterPro" id="IPR050300">
    <property type="entry name" value="GDXG_lipolytic_enzyme"/>
</dbReference>
<dbReference type="EMBL" id="CP029346">
    <property type="protein sequence ID" value="AWL10414.1"/>
    <property type="molecule type" value="Genomic_DNA"/>
</dbReference>
<dbReference type="PANTHER" id="PTHR48081">
    <property type="entry name" value="AB HYDROLASE SUPERFAMILY PROTEIN C4A8.06C"/>
    <property type="match status" value="1"/>
</dbReference>
<dbReference type="InterPro" id="IPR013094">
    <property type="entry name" value="AB_hydrolase_3"/>
</dbReference>
<dbReference type="PANTHER" id="PTHR48081:SF6">
    <property type="entry name" value="PEPTIDASE S9 PROLYL OLIGOPEPTIDASE CATALYTIC DOMAIN-CONTAINING PROTEIN"/>
    <property type="match status" value="1"/>
</dbReference>
<keyword evidence="5" id="KW-1185">Reference proteome</keyword>
<dbReference type="InterPro" id="IPR029058">
    <property type="entry name" value="AB_hydrolase_fold"/>
</dbReference>
<organism evidence="4 5">
    <name type="scientific">Aquirufa nivalisilvae</name>
    <dbReference type="NCBI Taxonomy" id="2516557"/>
    <lineage>
        <taxon>Bacteria</taxon>
        <taxon>Pseudomonadati</taxon>
        <taxon>Bacteroidota</taxon>
        <taxon>Cytophagia</taxon>
        <taxon>Cytophagales</taxon>
        <taxon>Flectobacillaceae</taxon>
        <taxon>Aquirufa</taxon>
    </lineage>
</organism>
<keyword evidence="1 4" id="KW-0378">Hydrolase</keyword>
<feature type="domain" description="Alpha/beta hydrolase fold-3" evidence="3">
    <location>
        <begin position="147"/>
        <end position="207"/>
    </location>
</feature>
<dbReference type="SUPFAM" id="SSF53474">
    <property type="entry name" value="alpha/beta-Hydrolases"/>
    <property type="match status" value="1"/>
</dbReference>
<dbReference type="Proteomes" id="UP000245468">
    <property type="component" value="Chromosome"/>
</dbReference>
<keyword evidence="4" id="KW-0119">Carbohydrate metabolism</keyword>
<evidence type="ECO:0000256" key="2">
    <source>
        <dbReference type="SAM" id="SignalP"/>
    </source>
</evidence>
<name>A0A2S2DYD2_9BACT</name>
<evidence type="ECO:0000256" key="1">
    <source>
        <dbReference type="ARBA" id="ARBA00022801"/>
    </source>
</evidence>
<accession>A0A2S2DYD2</accession>
<evidence type="ECO:0000259" key="3">
    <source>
        <dbReference type="Pfam" id="PF07859"/>
    </source>
</evidence>
<dbReference type="AlphaFoldDB" id="A0A2S2DYD2"/>
<keyword evidence="4" id="KW-0624">Polysaccharide degradation</keyword>
<keyword evidence="2" id="KW-0732">Signal</keyword>
<keyword evidence="4" id="KW-0326">Glycosidase</keyword>
<dbReference type="RefSeq" id="WP_109324661.1">
    <property type="nucleotide sequence ID" value="NZ_CP029346.1"/>
</dbReference>
<proteinExistence type="predicted"/>